<dbReference type="OrthoDB" id="10542824at2759"/>
<evidence type="ECO:0000256" key="1">
    <source>
        <dbReference type="SAM" id="MobiDB-lite"/>
    </source>
</evidence>
<evidence type="ECO:0000313" key="3">
    <source>
        <dbReference type="Proteomes" id="UP000271889"/>
    </source>
</evidence>
<feature type="compositionally biased region" description="Low complexity" evidence="1">
    <location>
        <begin position="42"/>
        <end position="59"/>
    </location>
</feature>
<name>A0A3P6RPI3_CYLGO</name>
<sequence length="148" mass="16099">MTSGASSTTLSSVATNRSVATGSILSGVSTASVESTRTLAVSPTSSTETRSTRSTASAPQLTQGAKIPHAQPPADAAIGQFFDIPPEFYKHTCKLDTSVRPLERIKETDVIEDELRKIDAEKPEEKARRERNRWTLMNAEDRRVKPAL</sequence>
<gene>
    <name evidence="2" type="ORF">CGOC_LOCUS6016</name>
</gene>
<feature type="compositionally biased region" description="Polar residues" evidence="1">
    <location>
        <begin position="27"/>
        <end position="41"/>
    </location>
</feature>
<dbReference type="EMBL" id="UYRV01018972">
    <property type="protein sequence ID" value="VDK65392.1"/>
    <property type="molecule type" value="Genomic_DNA"/>
</dbReference>
<proteinExistence type="predicted"/>
<reference evidence="2 3" key="1">
    <citation type="submission" date="2018-11" db="EMBL/GenBank/DDBJ databases">
        <authorList>
            <consortium name="Pathogen Informatics"/>
        </authorList>
    </citation>
    <scope>NUCLEOTIDE SEQUENCE [LARGE SCALE GENOMIC DNA]</scope>
</reference>
<accession>A0A3P6RPI3</accession>
<keyword evidence="3" id="KW-1185">Reference proteome</keyword>
<evidence type="ECO:0000313" key="2">
    <source>
        <dbReference type="EMBL" id="VDK65392.1"/>
    </source>
</evidence>
<feature type="region of interest" description="Disordered" evidence="1">
    <location>
        <begin position="27"/>
        <end position="76"/>
    </location>
</feature>
<dbReference type="Proteomes" id="UP000271889">
    <property type="component" value="Unassembled WGS sequence"/>
</dbReference>
<organism evidence="2 3">
    <name type="scientific">Cylicostephanus goldi</name>
    <name type="common">Nematode worm</name>
    <dbReference type="NCBI Taxonomy" id="71465"/>
    <lineage>
        <taxon>Eukaryota</taxon>
        <taxon>Metazoa</taxon>
        <taxon>Ecdysozoa</taxon>
        <taxon>Nematoda</taxon>
        <taxon>Chromadorea</taxon>
        <taxon>Rhabditida</taxon>
        <taxon>Rhabditina</taxon>
        <taxon>Rhabditomorpha</taxon>
        <taxon>Strongyloidea</taxon>
        <taxon>Strongylidae</taxon>
        <taxon>Cylicostephanus</taxon>
    </lineage>
</organism>
<dbReference type="AlphaFoldDB" id="A0A3P6RPI3"/>
<protein>
    <submittedName>
        <fullName evidence="2">Uncharacterized protein</fullName>
    </submittedName>
</protein>